<reference evidence="5 6" key="1">
    <citation type="submission" date="2008-10" db="EMBL/GenBank/DDBJ databases">
        <title>Draft genome sequence of Parabacteroides johnsonii (DSM 18315).</title>
        <authorList>
            <person name="Sudarsanam P."/>
            <person name="Ley R."/>
            <person name="Guruge J."/>
            <person name="Turnbaugh P.J."/>
            <person name="Mahowald M."/>
            <person name="Liep D."/>
            <person name="Gordon J."/>
        </authorList>
    </citation>
    <scope>NUCLEOTIDE SEQUENCE [LARGE SCALE GENOMIC DNA]</scope>
    <source>
        <strain evidence="5 6">DSM 18315</strain>
    </source>
</reference>
<dbReference type="Proteomes" id="UP000005510">
    <property type="component" value="Unassembled WGS sequence"/>
</dbReference>
<dbReference type="InterPro" id="IPR000055">
    <property type="entry name" value="Restrct_endonuc_typeI_TRD"/>
</dbReference>
<comment type="caution">
    <text evidence="5">The sequence shown here is derived from an EMBL/GenBank/DDBJ whole genome shotgun (WGS) entry which is preliminary data.</text>
</comment>
<evidence type="ECO:0000256" key="1">
    <source>
        <dbReference type="ARBA" id="ARBA00010923"/>
    </source>
</evidence>
<feature type="domain" description="Type I restriction modification DNA specificity" evidence="4">
    <location>
        <begin position="3"/>
        <end position="154"/>
    </location>
</feature>
<organism evidence="5 6">
    <name type="scientific">Parabacteroides johnsonii DSM 18315</name>
    <dbReference type="NCBI Taxonomy" id="537006"/>
    <lineage>
        <taxon>Bacteria</taxon>
        <taxon>Pseudomonadati</taxon>
        <taxon>Bacteroidota</taxon>
        <taxon>Bacteroidia</taxon>
        <taxon>Bacteroidales</taxon>
        <taxon>Tannerellaceae</taxon>
        <taxon>Parabacteroides</taxon>
    </lineage>
</organism>
<accession>B7BEQ8</accession>
<protein>
    <recommendedName>
        <fullName evidence="4">Type I restriction modification DNA specificity domain-containing protein</fullName>
    </recommendedName>
</protein>
<keyword evidence="3" id="KW-0238">DNA-binding</keyword>
<reference evidence="5 6" key="2">
    <citation type="submission" date="2008-10" db="EMBL/GenBank/DDBJ databases">
        <authorList>
            <person name="Fulton L."/>
            <person name="Clifton S."/>
            <person name="Fulton B."/>
            <person name="Xu J."/>
            <person name="Minx P."/>
            <person name="Pepin K.H."/>
            <person name="Johnson M."/>
            <person name="Bhonagiri V."/>
            <person name="Nash W.E."/>
            <person name="Mardis E.R."/>
            <person name="Wilson R.K."/>
        </authorList>
    </citation>
    <scope>NUCLEOTIDE SEQUENCE [LARGE SCALE GENOMIC DNA]</scope>
    <source>
        <strain evidence="5 6">DSM 18315</strain>
    </source>
</reference>
<dbReference type="Gene3D" id="3.90.220.20">
    <property type="entry name" value="DNA methylase specificity domains"/>
    <property type="match status" value="1"/>
</dbReference>
<dbReference type="GO" id="GO:0003677">
    <property type="term" value="F:DNA binding"/>
    <property type="evidence" value="ECO:0007669"/>
    <property type="project" value="UniProtKB-KW"/>
</dbReference>
<name>B7BEQ8_9BACT</name>
<dbReference type="PANTHER" id="PTHR43140:SF1">
    <property type="entry name" value="TYPE I RESTRICTION ENZYME ECOKI SPECIFICITY SUBUNIT"/>
    <property type="match status" value="1"/>
</dbReference>
<comment type="similarity">
    <text evidence="1">Belongs to the type-I restriction system S methylase family.</text>
</comment>
<proteinExistence type="inferred from homology"/>
<evidence type="ECO:0000259" key="4">
    <source>
        <dbReference type="Pfam" id="PF01420"/>
    </source>
</evidence>
<dbReference type="AlphaFoldDB" id="B7BEQ8"/>
<gene>
    <name evidence="5" type="ORF">PRABACTJOHN_03537</name>
</gene>
<dbReference type="STRING" id="537006.PRABACTJOHN_03537"/>
<dbReference type="RefSeq" id="WP_008151818.1">
    <property type="nucleotide sequence ID" value="NZ_DS996456.1"/>
</dbReference>
<dbReference type="Pfam" id="PF01420">
    <property type="entry name" value="Methylase_S"/>
    <property type="match status" value="1"/>
</dbReference>
<dbReference type="GO" id="GO:0009307">
    <property type="term" value="P:DNA restriction-modification system"/>
    <property type="evidence" value="ECO:0007669"/>
    <property type="project" value="UniProtKB-KW"/>
</dbReference>
<dbReference type="EMBL" id="ABYH01000374">
    <property type="protein sequence ID" value="EEC95060.1"/>
    <property type="molecule type" value="Genomic_DNA"/>
</dbReference>
<feature type="non-terminal residue" evidence="5">
    <location>
        <position position="234"/>
    </location>
</feature>
<evidence type="ECO:0000313" key="6">
    <source>
        <dbReference type="Proteomes" id="UP000005510"/>
    </source>
</evidence>
<keyword evidence="2" id="KW-0680">Restriction system</keyword>
<dbReference type="SUPFAM" id="SSF116734">
    <property type="entry name" value="DNA methylase specificity domain"/>
    <property type="match status" value="2"/>
</dbReference>
<dbReference type="HOGENOM" id="CLU_103573_0_0_10"/>
<dbReference type="PANTHER" id="PTHR43140">
    <property type="entry name" value="TYPE-1 RESTRICTION ENZYME ECOKI SPECIFICITY PROTEIN"/>
    <property type="match status" value="1"/>
</dbReference>
<dbReference type="InterPro" id="IPR051212">
    <property type="entry name" value="Type-I_RE_S_subunit"/>
</dbReference>
<evidence type="ECO:0000313" key="5">
    <source>
        <dbReference type="EMBL" id="EEC95060.1"/>
    </source>
</evidence>
<sequence length="234" mass="26675">MGVVKLGDVARESRLKWTKSKQDVPIVGLEHLIPDEIRFDAYDINTDNTFSKRFVKGQVLFGRRRAYQRKAAIAEFDGICSGDITVIQAIEGKMLPELLPFIIQTPVFFDYANRGSAGSLSPRVKWEHLADYEFELPPLEEQKILADKLWAAYRLKEAYKKLLVATDEMVKSQFIEMVGDPRNNPKGWPTKRLSELAEYSIGLTYKPEQICDDGTIVLRSGNIQDGKISFCWKP</sequence>
<dbReference type="InterPro" id="IPR044946">
    <property type="entry name" value="Restrct_endonuc_typeI_TRD_sf"/>
</dbReference>
<evidence type="ECO:0000256" key="3">
    <source>
        <dbReference type="ARBA" id="ARBA00023125"/>
    </source>
</evidence>
<evidence type="ECO:0000256" key="2">
    <source>
        <dbReference type="ARBA" id="ARBA00022747"/>
    </source>
</evidence>